<keyword evidence="6" id="KW-1185">Reference proteome</keyword>
<proteinExistence type="predicted"/>
<evidence type="ECO:0000256" key="2">
    <source>
        <dbReference type="ARBA" id="ARBA00022803"/>
    </source>
</evidence>
<evidence type="ECO:0000313" key="5">
    <source>
        <dbReference type="EMBL" id="KPV53266.1"/>
    </source>
</evidence>
<feature type="compositionally biased region" description="Low complexity" evidence="4">
    <location>
        <begin position="373"/>
        <end position="391"/>
    </location>
</feature>
<feature type="compositionally biased region" description="Polar residues" evidence="4">
    <location>
        <begin position="455"/>
        <end position="465"/>
    </location>
</feature>
<organism evidence="5 6">
    <name type="scientific">Kouleothrix aurantiaca</name>
    <dbReference type="NCBI Taxonomy" id="186479"/>
    <lineage>
        <taxon>Bacteria</taxon>
        <taxon>Bacillati</taxon>
        <taxon>Chloroflexota</taxon>
        <taxon>Chloroflexia</taxon>
        <taxon>Chloroflexales</taxon>
        <taxon>Roseiflexineae</taxon>
        <taxon>Roseiflexaceae</taxon>
        <taxon>Kouleothrix</taxon>
    </lineage>
</organism>
<dbReference type="PROSITE" id="PS50293">
    <property type="entry name" value="TPR_REGION"/>
    <property type="match status" value="2"/>
</dbReference>
<dbReference type="SMART" id="SM00028">
    <property type="entry name" value="TPR"/>
    <property type="match status" value="4"/>
</dbReference>
<feature type="region of interest" description="Disordered" evidence="4">
    <location>
        <begin position="259"/>
        <end position="317"/>
    </location>
</feature>
<dbReference type="Pfam" id="PF13432">
    <property type="entry name" value="TPR_16"/>
    <property type="match status" value="2"/>
</dbReference>
<feature type="repeat" description="TPR" evidence="3">
    <location>
        <begin position="71"/>
        <end position="104"/>
    </location>
</feature>
<dbReference type="PANTHER" id="PTHR45586:SF14">
    <property type="entry name" value="TETRATRICOPEPTIDE TPR_2 REPEAT PROTEIN"/>
    <property type="match status" value="1"/>
</dbReference>
<dbReference type="InterPro" id="IPR019734">
    <property type="entry name" value="TPR_rpt"/>
</dbReference>
<dbReference type="AlphaFoldDB" id="A0A0P9DBW1"/>
<feature type="compositionally biased region" description="Low complexity" evidence="4">
    <location>
        <begin position="288"/>
        <end position="315"/>
    </location>
</feature>
<feature type="repeat" description="TPR" evidence="3">
    <location>
        <begin position="37"/>
        <end position="70"/>
    </location>
</feature>
<sequence>MSLQAAYDQARQSLESNDTDRAIGLAQHILDQQPDNLEAYRILGEAYLANRQLDRAQESFERVLRSDPENIPAHVGLGITSERQGQLERAIAEFEQALEIKPDMTEIRSQLLRLYADGWGSENAQLRLSRAGLARLYAKGHMLPQAISEFRQVIADSPQRFDAKVALAETLWRDGQDDEAIDLCREIVAERPESLKANLLLGYLLKSSGQPEGERYWDAAKRMDPYQGVASVLFDPLPEEAKEDPTIEEWDEAAWHSRRAAEQQETIAATRPMEAVTPAGTATESAGLSSSWLDQLTSSSSGALPESAPSSAPSPEMDDFLASLLAFDSPSAPAQTPTPAAEHVPGADADMAPFSLADLGLSDDEISGLNDLGTPATEEAPAATPAPGDEPNMTPFSLADLGLSDEEIAGLGGLGSATPAPTPAEPAPADDDMGLTPFSLSELDLSDEEIAGLESLQSPPKQSSPGAGIDDLPADLQPFSMDEIDIDNSMADQDVGGLPSSLQPFSLDDAGPSASRSSLFSEPDAQESAGGDFDDDAAGEGRGYSWQEASQKSEPGFVKSLSNEQPNTEKSIFSKLKQKYETTEPPAPLPVPDVSLEPEEHLGLFSLDDVSLRDDDQLAGAPPAAPAPEIENLQDALSSGQVQPFSLADLGLSAEEIAALEGTTGST</sequence>
<feature type="region of interest" description="Disordered" evidence="4">
    <location>
        <begin position="329"/>
        <end position="572"/>
    </location>
</feature>
<evidence type="ECO:0000256" key="4">
    <source>
        <dbReference type="SAM" id="MobiDB-lite"/>
    </source>
</evidence>
<gene>
    <name evidence="5" type="ORF">SE17_10625</name>
</gene>
<dbReference type="PROSITE" id="PS50005">
    <property type="entry name" value="TPR"/>
    <property type="match status" value="2"/>
</dbReference>
<dbReference type="PATRIC" id="fig|186479.3.peg.6179"/>
<dbReference type="SUPFAM" id="SSF48452">
    <property type="entry name" value="TPR-like"/>
    <property type="match status" value="1"/>
</dbReference>
<name>A0A0P9DBW1_9CHLR</name>
<dbReference type="Proteomes" id="UP000050509">
    <property type="component" value="Unassembled WGS sequence"/>
</dbReference>
<feature type="compositionally biased region" description="Low complexity" evidence="4">
    <location>
        <begin position="329"/>
        <end position="341"/>
    </location>
</feature>
<keyword evidence="2 3" id="KW-0802">TPR repeat</keyword>
<keyword evidence="1" id="KW-0677">Repeat</keyword>
<evidence type="ECO:0000313" key="6">
    <source>
        <dbReference type="Proteomes" id="UP000050509"/>
    </source>
</evidence>
<protein>
    <recommendedName>
        <fullName evidence="7">Tetratricopeptide repeat protein</fullName>
    </recommendedName>
</protein>
<comment type="caution">
    <text evidence="5">The sequence shown here is derived from an EMBL/GenBank/DDBJ whole genome shotgun (WGS) entry which is preliminary data.</text>
</comment>
<dbReference type="EMBL" id="LJCR01000298">
    <property type="protein sequence ID" value="KPV53266.1"/>
    <property type="molecule type" value="Genomic_DNA"/>
</dbReference>
<dbReference type="Gene3D" id="1.25.40.10">
    <property type="entry name" value="Tetratricopeptide repeat domain"/>
    <property type="match status" value="2"/>
</dbReference>
<evidence type="ECO:0000256" key="1">
    <source>
        <dbReference type="ARBA" id="ARBA00022737"/>
    </source>
</evidence>
<evidence type="ECO:0008006" key="7">
    <source>
        <dbReference type="Google" id="ProtNLM"/>
    </source>
</evidence>
<reference evidence="5 6" key="1">
    <citation type="submission" date="2015-09" db="EMBL/GenBank/DDBJ databases">
        <title>Draft genome sequence of Kouleothrix aurantiaca JCM 19913.</title>
        <authorList>
            <person name="Hemp J."/>
        </authorList>
    </citation>
    <scope>NUCLEOTIDE SEQUENCE [LARGE SCALE GENOMIC DNA]</scope>
    <source>
        <strain evidence="5 6">COM-B</strain>
    </source>
</reference>
<feature type="non-terminal residue" evidence="5">
    <location>
        <position position="667"/>
    </location>
</feature>
<dbReference type="PANTHER" id="PTHR45586">
    <property type="entry name" value="TPR REPEAT-CONTAINING PROTEIN PA4667"/>
    <property type="match status" value="1"/>
</dbReference>
<evidence type="ECO:0000256" key="3">
    <source>
        <dbReference type="PROSITE-ProRule" id="PRU00339"/>
    </source>
</evidence>
<dbReference type="InterPro" id="IPR011990">
    <property type="entry name" value="TPR-like_helical_dom_sf"/>
</dbReference>
<dbReference type="InterPro" id="IPR051012">
    <property type="entry name" value="CellSynth/LPSAsmb/PSIAsmb"/>
</dbReference>
<feature type="compositionally biased region" description="Polar residues" evidence="4">
    <location>
        <begin position="560"/>
        <end position="571"/>
    </location>
</feature>
<accession>A0A0P9DBW1</accession>